<dbReference type="EC" id="2.7.10.1" evidence="2"/>
<evidence type="ECO:0000256" key="8">
    <source>
        <dbReference type="ARBA" id="ARBA00023180"/>
    </source>
</evidence>
<dbReference type="InterPro" id="IPR007110">
    <property type="entry name" value="Ig-like_dom"/>
</dbReference>
<evidence type="ECO:0000313" key="20">
    <source>
        <dbReference type="Proteomes" id="UP000594262"/>
    </source>
</evidence>
<dbReference type="PANTHER" id="PTHR24416:SF611">
    <property type="entry name" value="TYROSINE-PROTEIN KINASE TRANSMEMBRANE RECEPTOR ROR"/>
    <property type="match status" value="1"/>
</dbReference>
<keyword evidence="12 14" id="KW-0547">Nucleotide-binding</keyword>
<dbReference type="InterPro" id="IPR050122">
    <property type="entry name" value="RTK"/>
</dbReference>
<keyword evidence="12 14" id="KW-0067">ATP-binding</keyword>
<reference evidence="19" key="1">
    <citation type="submission" date="2021-01" db="UniProtKB">
        <authorList>
            <consortium name="EnsemblMetazoa"/>
        </authorList>
    </citation>
    <scope>IDENTIFICATION</scope>
</reference>
<dbReference type="AlphaFoldDB" id="A0A7M5UA89"/>
<dbReference type="InterPro" id="IPR013098">
    <property type="entry name" value="Ig_I-set"/>
</dbReference>
<feature type="domain" description="Protein kinase" evidence="17">
    <location>
        <begin position="570"/>
        <end position="834"/>
    </location>
</feature>
<evidence type="ECO:0000313" key="19">
    <source>
        <dbReference type="EnsemblMetazoa" id="CLYHEMP008223.1"/>
    </source>
</evidence>
<dbReference type="Pfam" id="PF07714">
    <property type="entry name" value="PK_Tyr_Ser-Thr"/>
    <property type="match status" value="1"/>
</dbReference>
<dbReference type="InterPro" id="IPR001245">
    <property type="entry name" value="Ser-Thr/Tyr_kinase_cat_dom"/>
</dbReference>
<protein>
    <recommendedName>
        <fullName evidence="2">receptor protein-tyrosine kinase</fullName>
        <ecNumber evidence="2">2.7.10.1</ecNumber>
    </recommendedName>
</protein>
<comment type="catalytic activity">
    <reaction evidence="10">
        <text>L-tyrosyl-[protein] + ATP = O-phospho-L-tyrosyl-[protein] + ADP + H(+)</text>
        <dbReference type="Rhea" id="RHEA:10596"/>
        <dbReference type="Rhea" id="RHEA-COMP:10136"/>
        <dbReference type="Rhea" id="RHEA-COMP:20101"/>
        <dbReference type="ChEBI" id="CHEBI:15378"/>
        <dbReference type="ChEBI" id="CHEBI:30616"/>
        <dbReference type="ChEBI" id="CHEBI:46858"/>
        <dbReference type="ChEBI" id="CHEBI:61978"/>
        <dbReference type="ChEBI" id="CHEBI:456216"/>
        <dbReference type="EC" id="2.7.10.1"/>
    </reaction>
</comment>
<dbReference type="Gene3D" id="1.10.510.10">
    <property type="entry name" value="Transferase(Phosphotransferase) domain 1"/>
    <property type="match status" value="1"/>
</dbReference>
<dbReference type="InterPro" id="IPR008266">
    <property type="entry name" value="Tyr_kinase_AS"/>
</dbReference>
<dbReference type="Proteomes" id="UP000594262">
    <property type="component" value="Unplaced"/>
</dbReference>
<evidence type="ECO:0000256" key="7">
    <source>
        <dbReference type="ARBA" id="ARBA00023170"/>
    </source>
</evidence>
<dbReference type="EnsemblMetazoa" id="CLYHEMT008223.1">
    <property type="protein sequence ID" value="CLYHEMP008223.1"/>
    <property type="gene ID" value="CLYHEMG008223"/>
</dbReference>
<dbReference type="Pfam" id="PF13927">
    <property type="entry name" value="Ig_3"/>
    <property type="match status" value="3"/>
</dbReference>
<feature type="chain" id="PRO_5029865631" description="receptor protein-tyrosine kinase" evidence="16">
    <location>
        <begin position="18"/>
        <end position="834"/>
    </location>
</feature>
<dbReference type="PRINTS" id="PR00109">
    <property type="entry name" value="TYRKINASE"/>
</dbReference>
<feature type="binding site" evidence="13">
    <location>
        <position position="703"/>
    </location>
    <ligand>
        <name>Mg(2+)</name>
        <dbReference type="ChEBI" id="CHEBI:18420"/>
    </ligand>
</feature>
<feature type="binding site" evidence="12">
    <location>
        <begin position="577"/>
        <end position="584"/>
    </location>
    <ligand>
        <name>ATP</name>
        <dbReference type="ChEBI" id="CHEBI:30616"/>
    </ligand>
</feature>
<evidence type="ECO:0000256" key="15">
    <source>
        <dbReference type="SAM" id="Phobius"/>
    </source>
</evidence>
<dbReference type="PROSITE" id="PS50011">
    <property type="entry name" value="PROTEIN_KINASE_DOM"/>
    <property type="match status" value="1"/>
</dbReference>
<keyword evidence="7" id="KW-0675">Receptor</keyword>
<keyword evidence="9" id="KW-0393">Immunoglobulin domain</keyword>
<dbReference type="OrthoDB" id="2413561at2759"/>
<evidence type="ECO:0000256" key="13">
    <source>
        <dbReference type="PIRSR" id="PIRSR000615-3"/>
    </source>
</evidence>
<feature type="domain" description="Ig-like" evidence="18">
    <location>
        <begin position="127"/>
        <end position="196"/>
    </location>
</feature>
<evidence type="ECO:0000256" key="11">
    <source>
        <dbReference type="PIRSR" id="PIRSR000615-1"/>
    </source>
</evidence>
<name>A0A7M5UA89_9CNID</name>
<dbReference type="SUPFAM" id="SSF48726">
    <property type="entry name" value="Immunoglobulin"/>
    <property type="match status" value="5"/>
</dbReference>
<dbReference type="GO" id="GO:0043235">
    <property type="term" value="C:receptor complex"/>
    <property type="evidence" value="ECO:0007669"/>
    <property type="project" value="TreeGrafter"/>
</dbReference>
<dbReference type="GO" id="GO:0005524">
    <property type="term" value="F:ATP binding"/>
    <property type="evidence" value="ECO:0007669"/>
    <property type="project" value="UniProtKB-UniRule"/>
</dbReference>
<keyword evidence="5 15" id="KW-0472">Membrane</keyword>
<dbReference type="SMART" id="SM00409">
    <property type="entry name" value="IG"/>
    <property type="match status" value="5"/>
</dbReference>
<sequence>MFITSIFLVALFSNANALTVQLSKSSAVAAVDSTLLVDCVTNPTDGVNVYWEKGGEAVPLQPTSGKEPEFFYMSNNTLKITKVKRRHAGTYSCFAKHKTEFRFAEFKVEIMYIQQANPLEPRKTYSGVEVEMQCIPPLGKPNPKPLWLKDGKTFSDPRVDQSTFTLKISKTQLSDTANYTCVSMGYKNRTTTASLTVYEKGPFSVKPEKINATEGDKVEFKCISGTKPPLPLKWFKRNKQCDDKGCKTLDEDVDLMSDVRFVKTDDGVLTITKVKPEDKADYVCTRFLGATTEEAVVKLHVITLIKIDLKPKASIDIDSTKPHTVACPYQGVNPKSISWIRKDTGALPSHMNVDGSTLVITKPQLSDSGVYTCKIVGPLNSDEATVNLTMYKGLKFIKRPSNITGFVSKPLWIDCVGSGYPEPWVFYFRIGKGGGELNSTYFTTHKNGTLYIPKLRKEDQGKYMCILKNDPGGSKTSQFELTVKSENEKAGASSPMHRTIGIAVGCAGVYILLVIGLMIYCRARRARLLKGIITEVDGEGKDPLIGNGNKDIPLDDMKKFSQWEYKRSGLEEIGTLGHGKMGRVYKANAVDIRPSEKRTLVAVKEFNSDEKEHKDEFNIEMEMFTQLDHINVVKLLGVCMNASPPDPWLLITDFGEEGDLKGYLDRNKNLSIHERLDMSMCVANGMDYLIAQHYMHRDLAARNCVVRANKSVSISFLSLCEDTYKDDYFSLNDYPVPLRWLSPECIQEENYSEKSDVWSFGITVWEIFSNGDRPYANFDNDAVLKGVCLDLRLTKPKDCPDSIFHIMESCWLKEASERPSFADLKSAINDVKID</sequence>
<proteinExistence type="predicted"/>
<dbReference type="SMART" id="SM00408">
    <property type="entry name" value="IGc2"/>
    <property type="match status" value="5"/>
</dbReference>
<dbReference type="SUPFAM" id="SSF56112">
    <property type="entry name" value="Protein kinase-like (PK-like)"/>
    <property type="match status" value="1"/>
</dbReference>
<dbReference type="InterPro" id="IPR020635">
    <property type="entry name" value="Tyr_kinase_cat_dom"/>
</dbReference>
<dbReference type="InterPro" id="IPR003599">
    <property type="entry name" value="Ig_sub"/>
</dbReference>
<evidence type="ECO:0000256" key="1">
    <source>
        <dbReference type="ARBA" id="ARBA00004167"/>
    </source>
</evidence>
<keyword evidence="4 15" id="KW-1133">Transmembrane helix</keyword>
<dbReference type="PROSITE" id="PS50835">
    <property type="entry name" value="IG_LIKE"/>
    <property type="match status" value="5"/>
</dbReference>
<evidence type="ECO:0000256" key="9">
    <source>
        <dbReference type="ARBA" id="ARBA00023319"/>
    </source>
</evidence>
<evidence type="ECO:0000256" key="16">
    <source>
        <dbReference type="SAM" id="SignalP"/>
    </source>
</evidence>
<evidence type="ECO:0000256" key="2">
    <source>
        <dbReference type="ARBA" id="ARBA00011902"/>
    </source>
</evidence>
<evidence type="ECO:0000256" key="5">
    <source>
        <dbReference type="ARBA" id="ARBA00023136"/>
    </source>
</evidence>
<dbReference type="GO" id="GO:0046872">
    <property type="term" value="F:metal ion binding"/>
    <property type="evidence" value="ECO:0007669"/>
    <property type="project" value="UniProtKB-KW"/>
</dbReference>
<dbReference type="RefSeq" id="XP_066926896.1">
    <property type="nucleotide sequence ID" value="XM_067070795.1"/>
</dbReference>
<dbReference type="PROSITE" id="PS00107">
    <property type="entry name" value="PROTEIN_KINASE_ATP"/>
    <property type="match status" value="1"/>
</dbReference>
<dbReference type="GO" id="GO:0007169">
    <property type="term" value="P:cell surface receptor protein tyrosine kinase signaling pathway"/>
    <property type="evidence" value="ECO:0007669"/>
    <property type="project" value="TreeGrafter"/>
</dbReference>
<evidence type="ECO:0000256" key="10">
    <source>
        <dbReference type="ARBA" id="ARBA00051243"/>
    </source>
</evidence>
<dbReference type="InterPro" id="IPR017441">
    <property type="entry name" value="Protein_kinase_ATP_BS"/>
</dbReference>
<dbReference type="GO" id="GO:0004714">
    <property type="term" value="F:transmembrane receptor protein tyrosine kinase activity"/>
    <property type="evidence" value="ECO:0007669"/>
    <property type="project" value="UniProtKB-EC"/>
</dbReference>
<evidence type="ECO:0000259" key="17">
    <source>
        <dbReference type="PROSITE" id="PS50011"/>
    </source>
</evidence>
<dbReference type="CDD" id="cd00096">
    <property type="entry name" value="Ig"/>
    <property type="match status" value="2"/>
</dbReference>
<accession>A0A7M5UA89</accession>
<feature type="transmembrane region" description="Helical" evidence="15">
    <location>
        <begin position="500"/>
        <end position="520"/>
    </location>
</feature>
<dbReference type="PROSITE" id="PS00109">
    <property type="entry name" value="PROTEIN_KINASE_TYR"/>
    <property type="match status" value="1"/>
</dbReference>
<organism evidence="19 20">
    <name type="scientific">Clytia hemisphaerica</name>
    <dbReference type="NCBI Taxonomy" id="252671"/>
    <lineage>
        <taxon>Eukaryota</taxon>
        <taxon>Metazoa</taxon>
        <taxon>Cnidaria</taxon>
        <taxon>Hydrozoa</taxon>
        <taxon>Hydroidolina</taxon>
        <taxon>Leptothecata</taxon>
        <taxon>Obeliida</taxon>
        <taxon>Clytiidae</taxon>
        <taxon>Clytia</taxon>
    </lineage>
</organism>
<feature type="domain" description="Ig-like" evidence="18">
    <location>
        <begin position="18"/>
        <end position="109"/>
    </location>
</feature>
<comment type="subcellular location">
    <subcellularLocation>
        <location evidence="1">Membrane</location>
        <topology evidence="1">Single-pass membrane protein</topology>
    </subcellularLocation>
</comment>
<dbReference type="Gene3D" id="2.60.40.10">
    <property type="entry name" value="Immunoglobulins"/>
    <property type="match status" value="5"/>
</dbReference>
<keyword evidence="16" id="KW-0732">Signal</keyword>
<dbReference type="SMART" id="SM00219">
    <property type="entry name" value="TyrKc"/>
    <property type="match status" value="1"/>
</dbReference>
<dbReference type="InterPro" id="IPR036179">
    <property type="entry name" value="Ig-like_dom_sf"/>
</dbReference>
<dbReference type="InterPro" id="IPR011009">
    <property type="entry name" value="Kinase-like_dom_sf"/>
</dbReference>
<dbReference type="GeneID" id="136814273"/>
<keyword evidence="13" id="KW-0479">Metal-binding</keyword>
<evidence type="ECO:0000256" key="4">
    <source>
        <dbReference type="ARBA" id="ARBA00022989"/>
    </source>
</evidence>
<dbReference type="Pfam" id="PF07679">
    <property type="entry name" value="I-set"/>
    <property type="match status" value="1"/>
</dbReference>
<evidence type="ECO:0000256" key="12">
    <source>
        <dbReference type="PIRSR" id="PIRSR000615-2"/>
    </source>
</evidence>
<keyword evidence="13" id="KW-0460">Magnesium</keyword>
<evidence type="ECO:0000256" key="14">
    <source>
        <dbReference type="PROSITE-ProRule" id="PRU10141"/>
    </source>
</evidence>
<keyword evidence="8" id="KW-0325">Glycoprotein</keyword>
<feature type="signal peptide" evidence="16">
    <location>
        <begin position="1"/>
        <end position="17"/>
    </location>
</feature>
<feature type="domain" description="Ig-like" evidence="18">
    <location>
        <begin position="202"/>
        <end position="285"/>
    </location>
</feature>
<dbReference type="PIRSF" id="PIRSF000615">
    <property type="entry name" value="TyrPK_CSF1-R"/>
    <property type="match status" value="1"/>
</dbReference>
<feature type="binding site" evidence="12 14">
    <location>
        <position position="604"/>
    </location>
    <ligand>
        <name>ATP</name>
        <dbReference type="ChEBI" id="CHEBI:30616"/>
    </ligand>
</feature>
<dbReference type="InterPro" id="IPR013783">
    <property type="entry name" value="Ig-like_fold"/>
</dbReference>
<feature type="domain" description="Ig-like" evidence="18">
    <location>
        <begin position="413"/>
        <end position="482"/>
    </location>
</feature>
<feature type="active site" description="Proton acceptor" evidence="11">
    <location>
        <position position="698"/>
    </location>
</feature>
<dbReference type="GO" id="GO:0005886">
    <property type="term" value="C:plasma membrane"/>
    <property type="evidence" value="ECO:0007669"/>
    <property type="project" value="TreeGrafter"/>
</dbReference>
<evidence type="ECO:0000256" key="3">
    <source>
        <dbReference type="ARBA" id="ARBA00022692"/>
    </source>
</evidence>
<dbReference type="PANTHER" id="PTHR24416">
    <property type="entry name" value="TYROSINE-PROTEIN KINASE RECEPTOR"/>
    <property type="match status" value="1"/>
</dbReference>
<keyword evidence="3 15" id="KW-0812">Transmembrane</keyword>
<keyword evidence="20" id="KW-1185">Reference proteome</keyword>
<keyword evidence="6" id="KW-1015">Disulfide bond</keyword>
<evidence type="ECO:0000256" key="6">
    <source>
        <dbReference type="ARBA" id="ARBA00023157"/>
    </source>
</evidence>
<feature type="domain" description="Ig-like" evidence="18">
    <location>
        <begin position="311"/>
        <end position="389"/>
    </location>
</feature>
<dbReference type="InterPro" id="IPR000719">
    <property type="entry name" value="Prot_kinase_dom"/>
</dbReference>
<feature type="binding site" evidence="12">
    <location>
        <position position="702"/>
    </location>
    <ligand>
        <name>ATP</name>
        <dbReference type="ChEBI" id="CHEBI:30616"/>
    </ligand>
</feature>
<dbReference type="InterPro" id="IPR003598">
    <property type="entry name" value="Ig_sub2"/>
</dbReference>
<evidence type="ECO:0000259" key="18">
    <source>
        <dbReference type="PROSITE" id="PS50835"/>
    </source>
</evidence>